<dbReference type="EMBL" id="VRLW01000001">
    <property type="protein sequence ID" value="KAA1259518.1"/>
    <property type="molecule type" value="Genomic_DNA"/>
</dbReference>
<protein>
    <submittedName>
        <fullName evidence="6">Flagellar basal body P-ring biosynthesis protein FlgA</fullName>
    </submittedName>
</protein>
<evidence type="ECO:0000313" key="7">
    <source>
        <dbReference type="Proteomes" id="UP000322699"/>
    </source>
</evidence>
<feature type="domain" description="SAF" evidence="5">
    <location>
        <begin position="268"/>
        <end position="330"/>
    </location>
</feature>
<evidence type="ECO:0000256" key="3">
    <source>
        <dbReference type="ARBA" id="ARBA00022764"/>
    </source>
</evidence>
<evidence type="ECO:0000256" key="1">
    <source>
        <dbReference type="ARBA" id="ARBA00004418"/>
    </source>
</evidence>
<feature type="chain" id="PRO_5022793539" evidence="4">
    <location>
        <begin position="28"/>
        <end position="399"/>
    </location>
</feature>
<dbReference type="NCBIfam" id="TIGR03170">
    <property type="entry name" value="flgA_cterm"/>
    <property type="match status" value="1"/>
</dbReference>
<dbReference type="CDD" id="cd11614">
    <property type="entry name" value="SAF_CpaB_FlgA_like"/>
    <property type="match status" value="1"/>
</dbReference>
<keyword evidence="3" id="KW-0574">Periplasm</keyword>
<keyword evidence="6" id="KW-0969">Cilium</keyword>
<dbReference type="SMART" id="SM00858">
    <property type="entry name" value="SAF"/>
    <property type="match status" value="1"/>
</dbReference>
<sequence precursor="true">MNSIIRFTQALRPFVSIILFASLIGLADDACAQRGRSDFVVPTNASRTTATTRWAFETRASVVVSSPIVRLGDVIKPINPGLAAWQRLSQSPIGLVPVGGQAMTIDRDRLTSIILGAEATPHSIDWMGPETIHVHYHASAASNNIPAKPVANPLQQTAYQTPAIPGETVATETEVVEESDPLSASEFRQVLHWIDLAIRRFHPDIDHAYEVEIPTDQRSLESLRHIVRVNGLTPVTEISEGECRFKIDARKLAGPVSCEITINLTAHPMIVVASRTLGRGELLRRTDLELKPIQADKMPSDAATEIVQLVGKEARAPLRSGQPISQSDVGSPILIHRGDLIEIRVLGGGVSVSTNAKAMGNGAKGELIELETMNPRKRLVARVADIGVAEILTRAPVVR</sequence>
<organism evidence="6 7">
    <name type="scientific">Rubripirellula obstinata</name>
    <dbReference type="NCBI Taxonomy" id="406547"/>
    <lineage>
        <taxon>Bacteria</taxon>
        <taxon>Pseudomonadati</taxon>
        <taxon>Planctomycetota</taxon>
        <taxon>Planctomycetia</taxon>
        <taxon>Pirellulales</taxon>
        <taxon>Pirellulaceae</taxon>
        <taxon>Rubripirellula</taxon>
    </lineage>
</organism>
<evidence type="ECO:0000259" key="5">
    <source>
        <dbReference type="SMART" id="SM00858"/>
    </source>
</evidence>
<name>A0A5B1CED8_9BACT</name>
<comment type="caution">
    <text evidence="6">The sequence shown here is derived from an EMBL/GenBank/DDBJ whole genome shotgun (WGS) entry which is preliminary data.</text>
</comment>
<gene>
    <name evidence="6" type="ORF">LF1_20520</name>
</gene>
<reference evidence="6 7" key="1">
    <citation type="submission" date="2019-08" db="EMBL/GenBank/DDBJ databases">
        <title>Deep-cultivation of Planctomycetes and their phenomic and genomic characterization uncovers novel biology.</title>
        <authorList>
            <person name="Wiegand S."/>
            <person name="Jogler M."/>
            <person name="Boedeker C."/>
            <person name="Pinto D."/>
            <person name="Vollmers J."/>
            <person name="Rivas-Marin E."/>
            <person name="Kohn T."/>
            <person name="Peeters S.H."/>
            <person name="Heuer A."/>
            <person name="Rast P."/>
            <person name="Oberbeckmann S."/>
            <person name="Bunk B."/>
            <person name="Jeske O."/>
            <person name="Meyerdierks A."/>
            <person name="Storesund J.E."/>
            <person name="Kallscheuer N."/>
            <person name="Luecker S."/>
            <person name="Lage O.M."/>
            <person name="Pohl T."/>
            <person name="Merkel B.J."/>
            <person name="Hornburger P."/>
            <person name="Mueller R.-W."/>
            <person name="Bruemmer F."/>
            <person name="Labrenz M."/>
            <person name="Spormann A.M."/>
            <person name="Op Den Camp H."/>
            <person name="Overmann J."/>
            <person name="Amann R."/>
            <person name="Jetten M.S.M."/>
            <person name="Mascher T."/>
            <person name="Medema M.H."/>
            <person name="Devos D.P."/>
            <person name="Kaster A.-K."/>
            <person name="Ovreas L."/>
            <person name="Rohde M."/>
            <person name="Galperin M.Y."/>
            <person name="Jogler C."/>
        </authorList>
    </citation>
    <scope>NUCLEOTIDE SEQUENCE [LARGE SCALE GENOMIC DNA]</scope>
    <source>
        <strain evidence="6 7">LF1</strain>
    </source>
</reference>
<dbReference type="Proteomes" id="UP000322699">
    <property type="component" value="Unassembled WGS sequence"/>
</dbReference>
<dbReference type="Gene3D" id="3.90.1210.10">
    <property type="entry name" value="Antifreeze-like/N-acetylneuraminic acid synthase C-terminal domain"/>
    <property type="match status" value="1"/>
</dbReference>
<keyword evidence="2 4" id="KW-0732">Signal</keyword>
<accession>A0A5B1CED8</accession>
<keyword evidence="7" id="KW-1185">Reference proteome</keyword>
<dbReference type="InterPro" id="IPR013974">
    <property type="entry name" value="SAF"/>
</dbReference>
<keyword evidence="6" id="KW-0282">Flagellum</keyword>
<keyword evidence="6" id="KW-0966">Cell projection</keyword>
<dbReference type="AlphaFoldDB" id="A0A5B1CED8"/>
<dbReference type="PANTHER" id="PTHR36307">
    <property type="entry name" value="FLAGELLA BASAL BODY P-RING FORMATION PROTEIN FLGA"/>
    <property type="match status" value="1"/>
</dbReference>
<dbReference type="PANTHER" id="PTHR36307:SF1">
    <property type="entry name" value="FLAGELLA BASAL BODY P-RING FORMATION PROTEIN FLGA"/>
    <property type="match status" value="1"/>
</dbReference>
<comment type="subcellular location">
    <subcellularLocation>
        <location evidence="1">Periplasm</location>
    </subcellularLocation>
</comment>
<evidence type="ECO:0000256" key="2">
    <source>
        <dbReference type="ARBA" id="ARBA00022729"/>
    </source>
</evidence>
<dbReference type="Pfam" id="PF13144">
    <property type="entry name" value="ChapFlgA"/>
    <property type="match status" value="1"/>
</dbReference>
<dbReference type="GO" id="GO:0042597">
    <property type="term" value="C:periplasmic space"/>
    <property type="evidence" value="ECO:0007669"/>
    <property type="project" value="UniProtKB-SubCell"/>
</dbReference>
<dbReference type="Gene3D" id="2.30.30.760">
    <property type="match status" value="1"/>
</dbReference>
<dbReference type="InterPro" id="IPR039246">
    <property type="entry name" value="Flagellar_FlgA"/>
</dbReference>
<dbReference type="RefSeq" id="WP_068262026.1">
    <property type="nucleotide sequence ID" value="NZ_LWSK01000031.1"/>
</dbReference>
<dbReference type="GO" id="GO:0044780">
    <property type="term" value="P:bacterial-type flagellum assembly"/>
    <property type="evidence" value="ECO:0007669"/>
    <property type="project" value="InterPro"/>
</dbReference>
<proteinExistence type="predicted"/>
<dbReference type="InterPro" id="IPR017585">
    <property type="entry name" value="SAF_FlgA"/>
</dbReference>
<evidence type="ECO:0000313" key="6">
    <source>
        <dbReference type="EMBL" id="KAA1259518.1"/>
    </source>
</evidence>
<evidence type="ECO:0000256" key="4">
    <source>
        <dbReference type="SAM" id="SignalP"/>
    </source>
</evidence>
<feature type="signal peptide" evidence="4">
    <location>
        <begin position="1"/>
        <end position="27"/>
    </location>
</feature>